<dbReference type="HOGENOM" id="CLU_2725962_0_0_1"/>
<reference evidence="3 5" key="2">
    <citation type="journal article" date="2014" name="BMC Genomics">
        <title>An improved genome release (version Mt4.0) for the model legume Medicago truncatula.</title>
        <authorList>
            <person name="Tang H."/>
            <person name="Krishnakumar V."/>
            <person name="Bidwell S."/>
            <person name="Rosen B."/>
            <person name="Chan A."/>
            <person name="Zhou S."/>
            <person name="Gentzbittel L."/>
            <person name="Childs K.L."/>
            <person name="Yandell M."/>
            <person name="Gundlach H."/>
            <person name="Mayer K.F."/>
            <person name="Schwartz D.C."/>
            <person name="Town C.D."/>
        </authorList>
    </citation>
    <scope>GENOME REANNOTATION</scope>
    <source>
        <strain evidence="4 5">cv. Jemalong A17</strain>
    </source>
</reference>
<dbReference type="Proteomes" id="UP000002051">
    <property type="component" value="Chromosome 3"/>
</dbReference>
<evidence type="ECO:0000256" key="1">
    <source>
        <dbReference type="SAM" id="MobiDB-lite"/>
    </source>
</evidence>
<dbReference type="EnsemblPlants" id="AES68854">
    <property type="protein sequence ID" value="AES68854"/>
    <property type="gene ID" value="MTR_3g016200"/>
</dbReference>
<feature type="signal peptide" evidence="2">
    <location>
        <begin position="1"/>
        <end position="24"/>
    </location>
</feature>
<protein>
    <submittedName>
        <fullName evidence="3">Transmembrane protein, putative</fullName>
    </submittedName>
</protein>
<evidence type="ECO:0000256" key="2">
    <source>
        <dbReference type="SAM" id="SignalP"/>
    </source>
</evidence>
<organism evidence="3 5">
    <name type="scientific">Medicago truncatula</name>
    <name type="common">Barrel medic</name>
    <name type="synonym">Medicago tribuloides</name>
    <dbReference type="NCBI Taxonomy" id="3880"/>
    <lineage>
        <taxon>Eukaryota</taxon>
        <taxon>Viridiplantae</taxon>
        <taxon>Streptophyta</taxon>
        <taxon>Embryophyta</taxon>
        <taxon>Tracheophyta</taxon>
        <taxon>Spermatophyta</taxon>
        <taxon>Magnoliopsida</taxon>
        <taxon>eudicotyledons</taxon>
        <taxon>Gunneridae</taxon>
        <taxon>Pentapetalae</taxon>
        <taxon>rosids</taxon>
        <taxon>fabids</taxon>
        <taxon>Fabales</taxon>
        <taxon>Fabaceae</taxon>
        <taxon>Papilionoideae</taxon>
        <taxon>50 kb inversion clade</taxon>
        <taxon>NPAAA clade</taxon>
        <taxon>Hologalegina</taxon>
        <taxon>IRL clade</taxon>
        <taxon>Trifolieae</taxon>
        <taxon>Medicago</taxon>
    </lineage>
</organism>
<proteinExistence type="predicted"/>
<feature type="compositionally biased region" description="Pro residues" evidence="1">
    <location>
        <begin position="42"/>
        <end position="65"/>
    </location>
</feature>
<gene>
    <name evidence="3" type="ordered locus">MTR_3g016200</name>
</gene>
<evidence type="ECO:0000313" key="4">
    <source>
        <dbReference type="EnsemblPlants" id="AES68854"/>
    </source>
</evidence>
<evidence type="ECO:0000313" key="3">
    <source>
        <dbReference type="EMBL" id="AES68854.1"/>
    </source>
</evidence>
<reference evidence="3 5" key="1">
    <citation type="journal article" date="2011" name="Nature">
        <title>The Medicago genome provides insight into the evolution of rhizobial symbioses.</title>
        <authorList>
            <person name="Young N.D."/>
            <person name="Debelle F."/>
            <person name="Oldroyd G.E."/>
            <person name="Geurts R."/>
            <person name="Cannon S.B."/>
            <person name="Udvardi M.K."/>
            <person name="Benedito V.A."/>
            <person name="Mayer K.F."/>
            <person name="Gouzy J."/>
            <person name="Schoof H."/>
            <person name="Van de Peer Y."/>
            <person name="Proost S."/>
            <person name="Cook D.R."/>
            <person name="Meyers B.C."/>
            <person name="Spannagl M."/>
            <person name="Cheung F."/>
            <person name="De Mita S."/>
            <person name="Krishnakumar V."/>
            <person name="Gundlach H."/>
            <person name="Zhou S."/>
            <person name="Mudge J."/>
            <person name="Bharti A.K."/>
            <person name="Murray J.D."/>
            <person name="Naoumkina M.A."/>
            <person name="Rosen B."/>
            <person name="Silverstein K.A."/>
            <person name="Tang H."/>
            <person name="Rombauts S."/>
            <person name="Zhao P.X."/>
            <person name="Zhou P."/>
            <person name="Barbe V."/>
            <person name="Bardou P."/>
            <person name="Bechner M."/>
            <person name="Bellec A."/>
            <person name="Berger A."/>
            <person name="Berges H."/>
            <person name="Bidwell S."/>
            <person name="Bisseling T."/>
            <person name="Choisne N."/>
            <person name="Couloux A."/>
            <person name="Denny R."/>
            <person name="Deshpande S."/>
            <person name="Dai X."/>
            <person name="Doyle J.J."/>
            <person name="Dudez A.M."/>
            <person name="Farmer A.D."/>
            <person name="Fouteau S."/>
            <person name="Franken C."/>
            <person name="Gibelin C."/>
            <person name="Gish J."/>
            <person name="Goldstein S."/>
            <person name="Gonzalez A.J."/>
            <person name="Green P.J."/>
            <person name="Hallab A."/>
            <person name="Hartog M."/>
            <person name="Hua A."/>
            <person name="Humphray S.J."/>
            <person name="Jeong D.H."/>
            <person name="Jing Y."/>
            <person name="Jocker A."/>
            <person name="Kenton S.M."/>
            <person name="Kim D.J."/>
            <person name="Klee K."/>
            <person name="Lai H."/>
            <person name="Lang C."/>
            <person name="Lin S."/>
            <person name="Macmil S.L."/>
            <person name="Magdelenat G."/>
            <person name="Matthews L."/>
            <person name="McCorrison J."/>
            <person name="Monaghan E.L."/>
            <person name="Mun J.H."/>
            <person name="Najar F.Z."/>
            <person name="Nicholson C."/>
            <person name="Noirot C."/>
            <person name="O'Bleness M."/>
            <person name="Paule C.R."/>
            <person name="Poulain J."/>
            <person name="Prion F."/>
            <person name="Qin B."/>
            <person name="Qu C."/>
            <person name="Retzel E.F."/>
            <person name="Riddle C."/>
            <person name="Sallet E."/>
            <person name="Samain S."/>
            <person name="Samson N."/>
            <person name="Sanders I."/>
            <person name="Saurat O."/>
            <person name="Scarpelli C."/>
            <person name="Schiex T."/>
            <person name="Segurens B."/>
            <person name="Severin A.J."/>
            <person name="Sherrier D.J."/>
            <person name="Shi R."/>
            <person name="Sims S."/>
            <person name="Singer S.R."/>
            <person name="Sinharoy S."/>
            <person name="Sterck L."/>
            <person name="Viollet A."/>
            <person name="Wang B.B."/>
            <person name="Wang K."/>
            <person name="Wang M."/>
            <person name="Wang X."/>
            <person name="Warfsmann J."/>
            <person name="Weissenbach J."/>
            <person name="White D.D."/>
            <person name="White J.D."/>
            <person name="Wiley G.B."/>
            <person name="Wincker P."/>
            <person name="Xing Y."/>
            <person name="Yang L."/>
            <person name="Yao Z."/>
            <person name="Ying F."/>
            <person name="Zhai J."/>
            <person name="Zhou L."/>
            <person name="Zuber A."/>
            <person name="Denarie J."/>
            <person name="Dixon R.A."/>
            <person name="May G.D."/>
            <person name="Schwartz D.C."/>
            <person name="Rogers J."/>
            <person name="Quetier F."/>
            <person name="Town C.D."/>
            <person name="Roe B.A."/>
        </authorList>
    </citation>
    <scope>NUCLEOTIDE SEQUENCE [LARGE SCALE GENOMIC DNA]</scope>
    <source>
        <strain evidence="3">A17</strain>
        <strain evidence="4 5">cv. Jemalong A17</strain>
    </source>
</reference>
<dbReference type="PaxDb" id="3880-AES68854"/>
<reference evidence="4" key="3">
    <citation type="submission" date="2015-04" db="UniProtKB">
        <authorList>
            <consortium name="EnsemblPlants"/>
        </authorList>
    </citation>
    <scope>IDENTIFICATION</scope>
    <source>
        <strain evidence="4">cv. Jemalong A17</strain>
    </source>
</reference>
<accession>G7IYT5</accession>
<sequence length="72" mass="7931">MASFSLSFLVLFLASLILIPQGFGIHEYIHSTPVLPPRKGRPPPVPPTPVLPPRRGRPPPVPPVYKPTVYKP</sequence>
<keyword evidence="2" id="KW-0732">Signal</keyword>
<keyword evidence="3" id="KW-0812">Transmembrane</keyword>
<feature type="region of interest" description="Disordered" evidence="1">
    <location>
        <begin position="34"/>
        <end position="72"/>
    </location>
</feature>
<dbReference type="EMBL" id="CM001219">
    <property type="protein sequence ID" value="AES68854.1"/>
    <property type="molecule type" value="Genomic_DNA"/>
</dbReference>
<feature type="chain" id="PRO_5014572527" evidence="2">
    <location>
        <begin position="25"/>
        <end position="72"/>
    </location>
</feature>
<dbReference type="AlphaFoldDB" id="G7IYT5"/>
<evidence type="ECO:0000313" key="5">
    <source>
        <dbReference type="Proteomes" id="UP000002051"/>
    </source>
</evidence>
<keyword evidence="5" id="KW-1185">Reference proteome</keyword>
<keyword evidence="3" id="KW-0472">Membrane</keyword>
<name>G7IYT5_MEDTR</name>